<protein>
    <submittedName>
        <fullName evidence="1">Uncharacterized protein</fullName>
    </submittedName>
</protein>
<dbReference type="SUPFAM" id="SSF50998">
    <property type="entry name" value="Quinoprotein alcohol dehydrogenase-like"/>
    <property type="match status" value="1"/>
</dbReference>
<evidence type="ECO:0000313" key="1">
    <source>
        <dbReference type="EMBL" id="SPC73627.1"/>
    </source>
</evidence>
<accession>A0A2N9E3W8</accession>
<dbReference type="GO" id="GO:0043041">
    <property type="term" value="P:amino acid activation for nonribosomal peptide biosynthetic process"/>
    <property type="evidence" value="ECO:0007669"/>
    <property type="project" value="TreeGrafter"/>
</dbReference>
<dbReference type="Gene3D" id="2.130.10.10">
    <property type="entry name" value="YVTN repeat-like/Quinoprotein amine dehydrogenase"/>
    <property type="match status" value="1"/>
</dbReference>
<proteinExistence type="predicted"/>
<dbReference type="InterPro" id="IPR011047">
    <property type="entry name" value="Quinoprotein_ADH-like_sf"/>
</dbReference>
<organism evidence="1">
    <name type="scientific">Fagus sylvatica</name>
    <name type="common">Beechnut</name>
    <dbReference type="NCBI Taxonomy" id="28930"/>
    <lineage>
        <taxon>Eukaryota</taxon>
        <taxon>Viridiplantae</taxon>
        <taxon>Streptophyta</taxon>
        <taxon>Embryophyta</taxon>
        <taxon>Tracheophyta</taxon>
        <taxon>Spermatophyta</taxon>
        <taxon>Magnoliopsida</taxon>
        <taxon>eudicotyledons</taxon>
        <taxon>Gunneridae</taxon>
        <taxon>Pentapetalae</taxon>
        <taxon>rosids</taxon>
        <taxon>fabids</taxon>
        <taxon>Fagales</taxon>
        <taxon>Fagaceae</taxon>
        <taxon>Fagus</taxon>
    </lineage>
</organism>
<dbReference type="InterPro" id="IPR015943">
    <property type="entry name" value="WD40/YVTN_repeat-like_dom_sf"/>
</dbReference>
<dbReference type="PANTHER" id="PTHR44394">
    <property type="entry name" value="BETA-ALANINE-ACTIVATING ENZYME"/>
    <property type="match status" value="1"/>
</dbReference>
<dbReference type="AlphaFoldDB" id="A0A2N9E3W8"/>
<name>A0A2N9E3W8_FAGSY</name>
<reference evidence="1" key="1">
    <citation type="submission" date="2018-02" db="EMBL/GenBank/DDBJ databases">
        <authorList>
            <person name="Cohen D.B."/>
            <person name="Kent A.D."/>
        </authorList>
    </citation>
    <scope>NUCLEOTIDE SEQUENCE</scope>
</reference>
<dbReference type="PANTHER" id="PTHR44394:SF1">
    <property type="entry name" value="BETA-ALANINE-ACTIVATING ENZYME"/>
    <property type="match status" value="1"/>
</dbReference>
<gene>
    <name evidence="1" type="ORF">FSB_LOCUS1509</name>
</gene>
<dbReference type="EMBL" id="OIVN01000067">
    <property type="protein sequence ID" value="SPC73627.1"/>
    <property type="molecule type" value="Genomic_DNA"/>
</dbReference>
<dbReference type="InterPro" id="IPR052091">
    <property type="entry name" value="Beta-ala_Activ/Resist"/>
</dbReference>
<sequence length="152" mass="16591">MSMMPRDSVLQFRTDGPIFGGACISTVLPSQVLVCSRNGGVYSLEVEKGDLLWEYNIGDPITASAYVDEHLQLISDSSRSSDSSGSICLLRVNLDISREASHPGMDVQEFARLDLQGDVFSSPVMIGGRIFVGCRDDYVHCIVVEIQSLLES</sequence>